<organism evidence="1 2">
    <name type="scientific">Longimycelium tulufanense</name>
    <dbReference type="NCBI Taxonomy" id="907463"/>
    <lineage>
        <taxon>Bacteria</taxon>
        <taxon>Bacillati</taxon>
        <taxon>Actinomycetota</taxon>
        <taxon>Actinomycetes</taxon>
        <taxon>Pseudonocardiales</taxon>
        <taxon>Pseudonocardiaceae</taxon>
        <taxon>Longimycelium</taxon>
    </lineage>
</organism>
<protein>
    <submittedName>
        <fullName evidence="1">Putative antitoxin MazE4</fullName>
    </submittedName>
</protein>
<name>A0A8J3FSE7_9PSEU</name>
<gene>
    <name evidence="1" type="primary">mazE4</name>
    <name evidence="1" type="ORF">GCM10012275_02370</name>
</gene>
<dbReference type="Proteomes" id="UP000637578">
    <property type="component" value="Unassembled WGS sequence"/>
</dbReference>
<dbReference type="RefSeq" id="WP_189052905.1">
    <property type="nucleotide sequence ID" value="NZ_BMMK01000001.1"/>
</dbReference>
<sequence length="90" mass="10170">MTNPTTVRLDETTLRRLDELAQCYPSRTAAVVDAINKAWQELHEAKLAAAYDAVAAENPHYPYESAEERDAMRARRAARLQRLADEEPDA</sequence>
<proteinExistence type="predicted"/>
<accession>A0A8J3FSE7</accession>
<evidence type="ECO:0000313" key="2">
    <source>
        <dbReference type="Proteomes" id="UP000637578"/>
    </source>
</evidence>
<evidence type="ECO:0000313" key="1">
    <source>
        <dbReference type="EMBL" id="GGM34627.1"/>
    </source>
</evidence>
<reference evidence="1" key="2">
    <citation type="submission" date="2020-09" db="EMBL/GenBank/DDBJ databases">
        <authorList>
            <person name="Sun Q."/>
            <person name="Zhou Y."/>
        </authorList>
    </citation>
    <scope>NUCLEOTIDE SEQUENCE</scope>
    <source>
        <strain evidence="1">CGMCC 4.5737</strain>
    </source>
</reference>
<dbReference type="AlphaFoldDB" id="A0A8J3FSE7"/>
<dbReference type="EMBL" id="BMMK01000001">
    <property type="protein sequence ID" value="GGM34627.1"/>
    <property type="molecule type" value="Genomic_DNA"/>
</dbReference>
<comment type="caution">
    <text evidence="1">The sequence shown here is derived from an EMBL/GenBank/DDBJ whole genome shotgun (WGS) entry which is preliminary data.</text>
</comment>
<reference evidence="1" key="1">
    <citation type="journal article" date="2014" name="Int. J. Syst. Evol. Microbiol.">
        <title>Complete genome sequence of Corynebacterium casei LMG S-19264T (=DSM 44701T), isolated from a smear-ripened cheese.</title>
        <authorList>
            <consortium name="US DOE Joint Genome Institute (JGI-PGF)"/>
            <person name="Walter F."/>
            <person name="Albersmeier A."/>
            <person name="Kalinowski J."/>
            <person name="Ruckert C."/>
        </authorList>
    </citation>
    <scope>NUCLEOTIDE SEQUENCE</scope>
    <source>
        <strain evidence="1">CGMCC 4.5737</strain>
    </source>
</reference>
<keyword evidence="2" id="KW-1185">Reference proteome</keyword>